<evidence type="ECO:0000313" key="2">
    <source>
        <dbReference type="Proteomes" id="UP001594351"/>
    </source>
</evidence>
<dbReference type="Proteomes" id="UP001594351">
    <property type="component" value="Unassembled WGS sequence"/>
</dbReference>
<keyword evidence="2" id="KW-1185">Reference proteome</keyword>
<name>A0ABV6YY22_UNCC1</name>
<sequence length="166" mass="19194">MSRADRKKRRQQRLEMERQAEYDKAMTGVRKIGEDASWAGAGAIPVQISKIPSFDPGSVWDFREFDEVLTLYVSHTDPEQSGYFKAGYHKLSEAQDFVRPLYEAIIEFDIKMRFGGQFGFDGTAYSVRFKSGFSEASLMWWEDGPEEWRPFIRQVFKVISALESIP</sequence>
<reference evidence="1 2" key="1">
    <citation type="submission" date="2024-09" db="EMBL/GenBank/DDBJ databases">
        <title>Laminarin stimulates single cell rates of sulfate reduction while oxygen inhibits transcriptomic activity in coastal marine sediment.</title>
        <authorList>
            <person name="Lindsay M."/>
            <person name="Orcutt B."/>
            <person name="Emerson D."/>
            <person name="Stepanauskas R."/>
            <person name="D'Angelo T."/>
        </authorList>
    </citation>
    <scope>NUCLEOTIDE SEQUENCE [LARGE SCALE GENOMIC DNA]</scope>
    <source>
        <strain evidence="1">SAG AM-311-K15</strain>
    </source>
</reference>
<organism evidence="1 2">
    <name type="scientific">candidate division CSSED10-310 bacterium</name>
    <dbReference type="NCBI Taxonomy" id="2855610"/>
    <lineage>
        <taxon>Bacteria</taxon>
        <taxon>Bacteria division CSSED10-310</taxon>
    </lineage>
</organism>
<evidence type="ECO:0000313" key="1">
    <source>
        <dbReference type="EMBL" id="MFC1851085.1"/>
    </source>
</evidence>
<comment type="caution">
    <text evidence="1">The sequence shown here is derived from an EMBL/GenBank/DDBJ whole genome shotgun (WGS) entry which is preliminary data.</text>
</comment>
<accession>A0ABV6YY22</accession>
<gene>
    <name evidence="1" type="ORF">ACFL27_12900</name>
</gene>
<protein>
    <submittedName>
        <fullName evidence="1">Uncharacterized protein</fullName>
    </submittedName>
</protein>
<proteinExistence type="predicted"/>
<dbReference type="EMBL" id="JBHPBY010000151">
    <property type="protein sequence ID" value="MFC1851085.1"/>
    <property type="molecule type" value="Genomic_DNA"/>
</dbReference>